<proteinExistence type="predicted"/>
<feature type="compositionally biased region" description="Acidic residues" evidence="1">
    <location>
        <begin position="45"/>
        <end position="66"/>
    </location>
</feature>
<sequence>MSTPHVPDDVPVADAVEQSRDVVDADPDGGVDTPGEAAAPSLETPDADWQEQAVEVDLDDDERAGY</sequence>
<keyword evidence="3" id="KW-1185">Reference proteome</keyword>
<dbReference type="EMBL" id="CP006936">
    <property type="protein sequence ID" value="AHC24569.1"/>
    <property type="molecule type" value="Genomic_DNA"/>
</dbReference>
<organism evidence="2 3">
    <name type="scientific">Mycolicibacterium neoaurum VKM Ac-1815D</name>
    <dbReference type="NCBI Taxonomy" id="700508"/>
    <lineage>
        <taxon>Bacteria</taxon>
        <taxon>Bacillati</taxon>
        <taxon>Actinomycetota</taxon>
        <taxon>Actinomycetes</taxon>
        <taxon>Mycobacteriales</taxon>
        <taxon>Mycobacteriaceae</taxon>
        <taxon>Mycolicibacterium</taxon>
    </lineage>
</organism>
<dbReference type="HOGENOM" id="CLU_2845168_0_0_11"/>
<evidence type="ECO:0000256" key="1">
    <source>
        <dbReference type="SAM" id="MobiDB-lite"/>
    </source>
</evidence>
<feature type="region of interest" description="Disordered" evidence="1">
    <location>
        <begin position="1"/>
        <end position="66"/>
    </location>
</feature>
<reference evidence="2 3" key="1">
    <citation type="journal article" date="2014" name="Genome Announc.">
        <title>Complete Genome Sequence of Sterol-Transforming Mycobacterium neoaurum Strain VKM Ac-1815D.</title>
        <authorList>
            <person name="Shtratnikova V.Y."/>
            <person name="Bragin E.Y."/>
            <person name="Dovbnya D.V."/>
            <person name="Pekov Y.A."/>
            <person name="Schelkunov M.I."/>
            <person name="Strizhov N."/>
            <person name="Ivashina T.V."/>
            <person name="Ashapkin V.V."/>
            <person name="Donova M.V."/>
        </authorList>
    </citation>
    <scope>NUCLEOTIDE SEQUENCE [LARGE SCALE GENOMIC DNA]</scope>
    <source>
        <strain evidence="2 3">VKM Ac-1815D</strain>
    </source>
</reference>
<evidence type="ECO:0000313" key="2">
    <source>
        <dbReference type="EMBL" id="AHC24569.1"/>
    </source>
</evidence>
<accession>V5XB00</accession>
<protein>
    <submittedName>
        <fullName evidence="2">Uncharacterized protein</fullName>
    </submittedName>
</protein>
<evidence type="ECO:0000313" key="3">
    <source>
        <dbReference type="Proteomes" id="UP000018763"/>
    </source>
</evidence>
<dbReference type="Proteomes" id="UP000018763">
    <property type="component" value="Chromosome"/>
</dbReference>
<dbReference type="KEGG" id="mne:D174_08200"/>
<dbReference type="AlphaFoldDB" id="V5XB00"/>
<dbReference type="GeneID" id="43449476"/>
<gene>
    <name evidence="2" type="ORF">D174_08200</name>
</gene>
<dbReference type="RefSeq" id="WP_023985424.1">
    <property type="nucleotide sequence ID" value="NC_023036.2"/>
</dbReference>
<name>V5XB00_MYCNE</name>